<dbReference type="InterPro" id="IPR000182">
    <property type="entry name" value="GNAT_dom"/>
</dbReference>
<keyword evidence="3" id="KW-1185">Reference proteome</keyword>
<dbReference type="Pfam" id="PF13302">
    <property type="entry name" value="Acetyltransf_3"/>
    <property type="match status" value="1"/>
</dbReference>
<sequence>MLTAIGTQTIETPRLILRRFAKGDGKSAFRNWCSDASVTTYLKWSAHSYPLITEQVVARWAREYHDPHCLHWAVTRKSHGDVIGGVSLTVKDLMDERAELGYSLGSAFWQQGYGSEAVQAVLDYGFDRVGLHRIEAFCDCQNQASAGLLRHLGFRQEGLHRGMCRLANGQFVDCLSFGLCADERPESEFAGDFCID</sequence>
<dbReference type="PROSITE" id="PS51186">
    <property type="entry name" value="GNAT"/>
    <property type="match status" value="1"/>
</dbReference>
<dbReference type="SUPFAM" id="SSF55729">
    <property type="entry name" value="Acyl-CoA N-acyltransferases (Nat)"/>
    <property type="match status" value="1"/>
</dbReference>
<dbReference type="Proteomes" id="UP000724149">
    <property type="component" value="Unassembled WGS sequence"/>
</dbReference>
<reference evidence="2 3" key="1">
    <citation type="journal article" date="2021" name="Sci. Rep.">
        <title>The distribution of antibiotic resistance genes in chicken gut microbiota commensals.</title>
        <authorList>
            <person name="Juricova H."/>
            <person name="Matiasovicova J."/>
            <person name="Kubasova T."/>
            <person name="Cejkova D."/>
            <person name="Rychlik I."/>
        </authorList>
    </citation>
    <scope>NUCLEOTIDE SEQUENCE [LARGE SCALE GENOMIC DNA]</scope>
    <source>
        <strain evidence="2 3">An564</strain>
    </source>
</reference>
<dbReference type="Gene3D" id="3.40.630.30">
    <property type="match status" value="1"/>
</dbReference>
<proteinExistence type="predicted"/>
<gene>
    <name evidence="2" type="ORF">H9X81_01705</name>
</gene>
<evidence type="ECO:0000259" key="1">
    <source>
        <dbReference type="PROSITE" id="PS51186"/>
    </source>
</evidence>
<dbReference type="PANTHER" id="PTHR43792">
    <property type="entry name" value="GNAT FAMILY, PUTATIVE (AFU_ORTHOLOGUE AFUA_3G00765)-RELATED-RELATED"/>
    <property type="match status" value="1"/>
</dbReference>
<name>A0ABS2GIV6_9FIRM</name>
<organism evidence="2 3">
    <name type="scientific">Hydrogenoanaerobacterium saccharovorans</name>
    <dbReference type="NCBI Taxonomy" id="474960"/>
    <lineage>
        <taxon>Bacteria</taxon>
        <taxon>Bacillati</taxon>
        <taxon>Bacillota</taxon>
        <taxon>Clostridia</taxon>
        <taxon>Eubacteriales</taxon>
        <taxon>Oscillospiraceae</taxon>
        <taxon>Hydrogenoanaerobacterium</taxon>
    </lineage>
</organism>
<evidence type="ECO:0000313" key="2">
    <source>
        <dbReference type="EMBL" id="MBM6922410.1"/>
    </source>
</evidence>
<protein>
    <submittedName>
        <fullName evidence="2">GNAT family N-acetyltransferase</fullName>
    </submittedName>
</protein>
<dbReference type="InterPro" id="IPR051531">
    <property type="entry name" value="N-acetyltransferase"/>
</dbReference>
<evidence type="ECO:0000313" key="3">
    <source>
        <dbReference type="Proteomes" id="UP000724149"/>
    </source>
</evidence>
<dbReference type="EMBL" id="JACSNR010000001">
    <property type="protein sequence ID" value="MBM6922410.1"/>
    <property type="molecule type" value="Genomic_DNA"/>
</dbReference>
<dbReference type="RefSeq" id="WP_204719349.1">
    <property type="nucleotide sequence ID" value="NZ_JACSNR010000001.1"/>
</dbReference>
<feature type="domain" description="N-acetyltransferase" evidence="1">
    <location>
        <begin position="27"/>
        <end position="173"/>
    </location>
</feature>
<comment type="caution">
    <text evidence="2">The sequence shown here is derived from an EMBL/GenBank/DDBJ whole genome shotgun (WGS) entry which is preliminary data.</text>
</comment>
<accession>A0ABS2GIV6</accession>
<dbReference type="InterPro" id="IPR016181">
    <property type="entry name" value="Acyl_CoA_acyltransferase"/>
</dbReference>